<gene>
    <name evidence="3" type="ORF">ERS852448_01209</name>
</gene>
<sequence>MNENRPKGNQKHIDLSGRIRIEQGLNNGESFRTIARDLNKDPSTISKEVRRHSVIKERKPDAFAPIPCANNYDTSKPKANVCKILHGCGDNECTHKCVNCRKARCSEICNHYKPRQCEKLAKPPYACNGCPKKTNCMMDRKIYSSKYAQDTYETLRTTSREGINQTPESIQKLNDLLSPLIKKGQSIAHIYASHAEEIACSRRTIYSYIDSGVFEVRNMDLRRKVVYKPRKKKTATSTKDRAFRKDRGYKEFQEYINKNKPTYIVEMDTVEGVKGTKPCFLTMLFRNCKLMLMFLLKEQTQDEVNKVFDYLTEVLGIELFQKLFEVIITDNGHEFQDRWNLECDDNGEMRTRIYYCDPNRSDQKGALEKNHEYIRYVLPKGTSFENITEETTLLLLNHINSEKRDSLNGHSPYEVSRILLDNRLHEALGLIEIPADEVTLIPALVK</sequence>
<dbReference type="PANTHER" id="PTHR10948">
    <property type="entry name" value="TRANSPOSASE"/>
    <property type="match status" value="1"/>
</dbReference>
<keyword evidence="1" id="KW-0233">DNA recombination</keyword>
<dbReference type="Pfam" id="PF13936">
    <property type="entry name" value="HTH_38"/>
    <property type="match status" value="1"/>
</dbReference>
<dbReference type="GO" id="GO:0003676">
    <property type="term" value="F:nucleic acid binding"/>
    <property type="evidence" value="ECO:0007669"/>
    <property type="project" value="InterPro"/>
</dbReference>
<dbReference type="GO" id="GO:0032196">
    <property type="term" value="P:transposition"/>
    <property type="evidence" value="ECO:0007669"/>
    <property type="project" value="TreeGrafter"/>
</dbReference>
<dbReference type="RefSeq" id="WP_070103954.1">
    <property type="nucleotide sequence ID" value="NZ_CP173382.1"/>
</dbReference>
<dbReference type="OrthoDB" id="9776104at2"/>
<evidence type="ECO:0000313" key="3">
    <source>
        <dbReference type="EMBL" id="CUM95366.1"/>
    </source>
</evidence>
<feature type="domain" description="Integrase catalytic" evidence="2">
    <location>
        <begin position="257"/>
        <end position="420"/>
    </location>
</feature>
<dbReference type="EMBL" id="CYYA01000007">
    <property type="protein sequence ID" value="CUM95366.1"/>
    <property type="molecule type" value="Genomic_DNA"/>
</dbReference>
<dbReference type="GeneID" id="97390878"/>
<accession>A0A173SZD1</accession>
<proteinExistence type="predicted"/>
<dbReference type="InterPro" id="IPR036397">
    <property type="entry name" value="RNaseH_sf"/>
</dbReference>
<dbReference type="InterPro" id="IPR001584">
    <property type="entry name" value="Integrase_cat-core"/>
</dbReference>
<dbReference type="InterPro" id="IPR025246">
    <property type="entry name" value="IS30-like_HTH"/>
</dbReference>
<dbReference type="SUPFAM" id="SSF53098">
    <property type="entry name" value="Ribonuclease H-like"/>
    <property type="match status" value="1"/>
</dbReference>
<dbReference type="InterPro" id="IPR053392">
    <property type="entry name" value="Transposase_IS30-like"/>
</dbReference>
<dbReference type="PROSITE" id="PS50994">
    <property type="entry name" value="INTEGRASE"/>
    <property type="match status" value="1"/>
</dbReference>
<protein>
    <submittedName>
        <fullName evidence="3">Transposase and inactivated derivatives, IS30 family</fullName>
    </submittedName>
</protein>
<dbReference type="PANTHER" id="PTHR10948:SF23">
    <property type="entry name" value="TRANSPOSASE INSI FOR INSERTION SEQUENCE ELEMENT IS30A-RELATED"/>
    <property type="match status" value="1"/>
</dbReference>
<dbReference type="GO" id="GO:0005829">
    <property type="term" value="C:cytosol"/>
    <property type="evidence" value="ECO:0007669"/>
    <property type="project" value="TreeGrafter"/>
</dbReference>
<reference evidence="3 4" key="1">
    <citation type="submission" date="2015-09" db="EMBL/GenBank/DDBJ databases">
        <authorList>
            <consortium name="Pathogen Informatics"/>
        </authorList>
    </citation>
    <scope>NUCLEOTIDE SEQUENCE [LARGE SCALE GENOMIC DNA]</scope>
    <source>
        <strain evidence="3 4">2789STDY5608891</strain>
    </source>
</reference>
<evidence type="ECO:0000313" key="4">
    <source>
        <dbReference type="Proteomes" id="UP000095492"/>
    </source>
</evidence>
<name>A0A173SZD1_EUBRA</name>
<dbReference type="GO" id="GO:0004803">
    <property type="term" value="F:transposase activity"/>
    <property type="evidence" value="ECO:0007669"/>
    <property type="project" value="TreeGrafter"/>
</dbReference>
<dbReference type="GO" id="GO:0015074">
    <property type="term" value="P:DNA integration"/>
    <property type="evidence" value="ECO:0007669"/>
    <property type="project" value="InterPro"/>
</dbReference>
<dbReference type="NCBIfam" id="NF033563">
    <property type="entry name" value="transpos_IS30"/>
    <property type="match status" value="1"/>
</dbReference>
<dbReference type="Gene3D" id="3.30.420.10">
    <property type="entry name" value="Ribonuclease H-like superfamily/Ribonuclease H"/>
    <property type="match status" value="1"/>
</dbReference>
<evidence type="ECO:0000259" key="2">
    <source>
        <dbReference type="PROSITE" id="PS50994"/>
    </source>
</evidence>
<dbReference type="GO" id="GO:0006310">
    <property type="term" value="P:DNA recombination"/>
    <property type="evidence" value="ECO:0007669"/>
    <property type="project" value="UniProtKB-KW"/>
</dbReference>
<evidence type="ECO:0000256" key="1">
    <source>
        <dbReference type="ARBA" id="ARBA00023172"/>
    </source>
</evidence>
<dbReference type="InterPro" id="IPR012337">
    <property type="entry name" value="RNaseH-like_sf"/>
</dbReference>
<dbReference type="STRING" id="39490.ERS852448_01209"/>
<dbReference type="AlphaFoldDB" id="A0A173SZD1"/>
<dbReference type="InterPro" id="IPR051917">
    <property type="entry name" value="Transposase-Integrase"/>
</dbReference>
<dbReference type="Proteomes" id="UP000095492">
    <property type="component" value="Unassembled WGS sequence"/>
</dbReference>
<organism evidence="3 4">
    <name type="scientific">Eubacterium ramulus</name>
    <dbReference type="NCBI Taxonomy" id="39490"/>
    <lineage>
        <taxon>Bacteria</taxon>
        <taxon>Bacillati</taxon>
        <taxon>Bacillota</taxon>
        <taxon>Clostridia</taxon>
        <taxon>Eubacteriales</taxon>
        <taxon>Eubacteriaceae</taxon>
        <taxon>Eubacterium</taxon>
    </lineage>
</organism>